<keyword evidence="5 10" id="KW-0227">DNA damage</keyword>
<proteinExistence type="inferred from homology"/>
<dbReference type="NCBIfam" id="TIGR00628">
    <property type="entry name" value="ung"/>
    <property type="match status" value="1"/>
</dbReference>
<feature type="compositionally biased region" description="Basic and acidic residues" evidence="12">
    <location>
        <begin position="587"/>
        <end position="618"/>
    </location>
</feature>
<sequence>MASQYNFKKIISIPTAQDFIDIILSKTQRKTPTVVHKQYKIGRIRQFYLRKVKFTQQSFHDKIVLILTDFPKLEEIHPFYADLMNVLYDKNHYKLALGQLSIAKNLIDNVAKDYARMMKFADSLYRCKCLKRAALGRMATIIKRQAQSLQYLEQVRQHLSRLPSIDPNTRTLLICGFPNVGKSSFLNKITRADVEVQPYAFTTKSLYVGHSDYKYLRWQVVDTPGILDHSLVEFLFRFLCAEDRNTIEMQAITALAHLRAAILYVMDISEQCGYSLEQQLDLFNNIKALFTNKPLLIVVNKVDIKRLDELSDEKKAVFEQFRREDVKIMEMSTFTDEGVCEVRNEACDRLLAHRVDIKLKSRKVDDVLNRLHVAQPQKRDETVRPPHIPEGVLKRLERVTIATTDTIPLAVPTIDDENYRGENDEKPITRKKKLERDLEVELEDDYHLDLRKTWLLACDEEKYDVLPDVYRGKNVADYVDPDIMKKLEQLEQEEEARDEAGFYDEEESEEDDETTAIRKLAKKIRYRRHVMISESRSKKQARRTPSVPRPKLPIKRERLESTMSQLGIDMENKEDSHYVAKARKTRSRSESRPAVKRQRVDSEGRVRSSSKVPRDQSGVRDVAMAKKAKSIGKINQRKFQLRATSGESDRRIHTEKPKHLCMAIIANRRRKQTLEQIQHNRIVTKMKLEIKNIFGVVVDISMSWYKAFEPEFSKDYFLKLATFIAAERAKHTVYPPENMVFSWTRFCQLNEVKVVILGQDPYHQPNQAHGLCFSVRKGVKPPPSLLNIFKELKQDVEGFEIPDHGTLVGWARQGVLLLNACLTVEANKANSHRGKGWETFTKRHCVLTCAHPSPLSAHNGFFGCKHFSKTNEYLKSHGITPINWSDLPSEDDLPFT</sequence>
<evidence type="ECO:0000256" key="7">
    <source>
        <dbReference type="ARBA" id="ARBA00023134"/>
    </source>
</evidence>
<dbReference type="InterPro" id="IPR005122">
    <property type="entry name" value="Uracil-DNA_glycosylase-like"/>
</dbReference>
<protein>
    <recommendedName>
        <fullName evidence="10">Uracil-DNA glycosylase</fullName>
        <shortName evidence="10">UDG</shortName>
        <ecNumber evidence="10">3.2.2.27</ecNumber>
    </recommendedName>
</protein>
<dbReference type="GO" id="GO:0006284">
    <property type="term" value="P:base-excision repair"/>
    <property type="evidence" value="ECO:0007669"/>
    <property type="project" value="UniProtKB-UniRule"/>
</dbReference>
<dbReference type="GO" id="GO:0042254">
    <property type="term" value="P:ribosome biogenesis"/>
    <property type="evidence" value="ECO:0007669"/>
    <property type="project" value="UniProtKB-KW"/>
</dbReference>
<evidence type="ECO:0000313" key="14">
    <source>
        <dbReference type="EMBL" id="CAF0884909.1"/>
    </source>
</evidence>
<keyword evidence="3" id="KW-0690">Ribosome biogenesis</keyword>
<dbReference type="CDD" id="cd01897">
    <property type="entry name" value="NOG"/>
    <property type="match status" value="1"/>
</dbReference>
<dbReference type="EC" id="3.2.2.27" evidence="10"/>
<dbReference type="FunFam" id="1.20.120.1190:FF:000001">
    <property type="entry name" value="Nucleolar GTP-binding protein 1"/>
    <property type="match status" value="1"/>
</dbReference>
<dbReference type="SMART" id="SM00986">
    <property type="entry name" value="UDG"/>
    <property type="match status" value="1"/>
</dbReference>
<dbReference type="Gene3D" id="3.40.470.10">
    <property type="entry name" value="Uracil-DNA glycosylase-like domain"/>
    <property type="match status" value="2"/>
</dbReference>
<dbReference type="NCBIfam" id="NF003592">
    <property type="entry name" value="PRK05254.1-5"/>
    <property type="match status" value="1"/>
</dbReference>
<dbReference type="Proteomes" id="UP000681722">
    <property type="component" value="Unassembled WGS sequence"/>
</dbReference>
<dbReference type="EMBL" id="CAJOBC010001302">
    <property type="protein sequence ID" value="CAF3670388.1"/>
    <property type="molecule type" value="Genomic_DNA"/>
</dbReference>
<name>A0A813YIA7_9BILA</name>
<feature type="active site" description="Proton acceptor" evidence="10 11">
    <location>
        <position position="760"/>
    </location>
</feature>
<evidence type="ECO:0000256" key="10">
    <source>
        <dbReference type="HAMAP-Rule" id="MF_03166"/>
    </source>
</evidence>
<evidence type="ECO:0000313" key="15">
    <source>
        <dbReference type="EMBL" id="CAF3670388.1"/>
    </source>
</evidence>
<dbReference type="InterPro" id="IPR027417">
    <property type="entry name" value="P-loop_NTPase"/>
</dbReference>
<reference evidence="14" key="1">
    <citation type="submission" date="2021-02" db="EMBL/GenBank/DDBJ databases">
        <authorList>
            <person name="Nowell W R."/>
        </authorList>
    </citation>
    <scope>NUCLEOTIDE SEQUENCE</scope>
</reference>
<dbReference type="HAMAP" id="MF_00148">
    <property type="entry name" value="UDG"/>
    <property type="match status" value="1"/>
</dbReference>
<dbReference type="CDD" id="cd10027">
    <property type="entry name" value="UDG-F1-like"/>
    <property type="match status" value="1"/>
</dbReference>
<dbReference type="Gene3D" id="1.20.120.1190">
    <property type="match status" value="1"/>
</dbReference>
<comment type="function">
    <text evidence="10">Excises uracil residues from the DNA which can arise as a result of misincorporation of dUMP residues by DNA polymerase or due to deamination of cytosine.</text>
</comment>
<keyword evidence="6 10" id="KW-0378">Hydrolase</keyword>
<evidence type="ECO:0000256" key="6">
    <source>
        <dbReference type="ARBA" id="ARBA00022801"/>
    </source>
</evidence>
<feature type="domain" description="OBG-type G" evidence="13">
    <location>
        <begin position="170"/>
        <end position="351"/>
    </location>
</feature>
<keyword evidence="10" id="KW-0496">Mitochondrion</keyword>
<evidence type="ECO:0000256" key="9">
    <source>
        <dbReference type="ARBA" id="ARBA00023242"/>
    </source>
</evidence>
<evidence type="ECO:0000259" key="13">
    <source>
        <dbReference type="PROSITE" id="PS51710"/>
    </source>
</evidence>
<dbReference type="PRINTS" id="PR00326">
    <property type="entry name" value="GTP1OBG"/>
</dbReference>
<evidence type="ECO:0000256" key="1">
    <source>
        <dbReference type="ARBA" id="ARBA00004604"/>
    </source>
</evidence>
<dbReference type="InterPro" id="IPR010674">
    <property type="entry name" value="NOG1_Rossman_fold_dom"/>
</dbReference>
<dbReference type="InterPro" id="IPR041623">
    <property type="entry name" value="NOG1_N"/>
</dbReference>
<dbReference type="SMART" id="SM00987">
    <property type="entry name" value="UreE_C"/>
    <property type="match status" value="1"/>
</dbReference>
<dbReference type="AlphaFoldDB" id="A0A813YIA7"/>
<comment type="subcellular location">
    <subcellularLocation>
        <location evidence="10">Mitochondrion</location>
    </subcellularLocation>
    <subcellularLocation>
        <location evidence="10">Nucleus</location>
    </subcellularLocation>
    <subcellularLocation>
        <location evidence="1">Nucleus</location>
        <location evidence="1">Nucleolus</location>
    </subcellularLocation>
</comment>
<accession>A0A813YIA7</accession>
<dbReference type="InterPro" id="IPR036895">
    <property type="entry name" value="Uracil-DNA_glycosylase-like_sf"/>
</dbReference>
<feature type="region of interest" description="Disordered" evidence="12">
    <location>
        <begin position="531"/>
        <end position="620"/>
    </location>
</feature>
<evidence type="ECO:0000256" key="3">
    <source>
        <dbReference type="ARBA" id="ARBA00022517"/>
    </source>
</evidence>
<keyword evidence="7" id="KW-0342">GTP-binding</keyword>
<dbReference type="GO" id="GO:0005739">
    <property type="term" value="C:mitochondrion"/>
    <property type="evidence" value="ECO:0007669"/>
    <property type="project" value="UniProtKB-SubCell"/>
</dbReference>
<dbReference type="SUPFAM" id="SSF52141">
    <property type="entry name" value="Uracil-DNA glycosylase-like"/>
    <property type="match status" value="1"/>
</dbReference>
<evidence type="ECO:0000256" key="4">
    <source>
        <dbReference type="ARBA" id="ARBA00022741"/>
    </source>
</evidence>
<feature type="compositionally biased region" description="Acidic residues" evidence="12">
    <location>
        <begin position="494"/>
        <end position="514"/>
    </location>
</feature>
<evidence type="ECO:0000256" key="12">
    <source>
        <dbReference type="SAM" id="MobiDB-lite"/>
    </source>
</evidence>
<dbReference type="GO" id="GO:0005525">
    <property type="term" value="F:GTP binding"/>
    <property type="evidence" value="ECO:0007669"/>
    <property type="project" value="UniProtKB-KW"/>
</dbReference>
<dbReference type="InterPro" id="IPR006073">
    <property type="entry name" value="GTP-bd"/>
</dbReference>
<dbReference type="Proteomes" id="UP000663829">
    <property type="component" value="Unassembled WGS sequence"/>
</dbReference>
<keyword evidence="9 10" id="KW-0539">Nucleus</keyword>
<dbReference type="InterPro" id="IPR018085">
    <property type="entry name" value="Ura-DNA_Glyclase_AS"/>
</dbReference>
<dbReference type="SUPFAM" id="SSF52540">
    <property type="entry name" value="P-loop containing nucleoside triphosphate hydrolases"/>
    <property type="match status" value="1"/>
</dbReference>
<dbReference type="FunFam" id="3.40.50.300:FF:000496">
    <property type="entry name" value="Nucleolar GTP-binding protein 1"/>
    <property type="match status" value="1"/>
</dbReference>
<evidence type="ECO:0000256" key="8">
    <source>
        <dbReference type="ARBA" id="ARBA00023204"/>
    </source>
</evidence>
<gene>
    <name evidence="14" type="ORF">GPM918_LOCUS7810</name>
    <name evidence="15" type="ORF">SRO942_LOCUS7810</name>
</gene>
<keyword evidence="4" id="KW-0547">Nucleotide-binding</keyword>
<comment type="similarity">
    <text evidence="2 10">Belongs to the uracil-DNA glycosylase (UDG) superfamily. UNG family.</text>
</comment>
<evidence type="ECO:0000313" key="16">
    <source>
        <dbReference type="Proteomes" id="UP000663829"/>
    </source>
</evidence>
<dbReference type="Pfam" id="PF03167">
    <property type="entry name" value="UDG"/>
    <property type="match status" value="1"/>
</dbReference>
<dbReference type="InterPro" id="IPR002043">
    <property type="entry name" value="UDG_fam1"/>
</dbReference>
<evidence type="ECO:0000256" key="2">
    <source>
        <dbReference type="ARBA" id="ARBA00008184"/>
    </source>
</evidence>
<dbReference type="GO" id="GO:0004844">
    <property type="term" value="F:uracil DNA N-glycosylase activity"/>
    <property type="evidence" value="ECO:0007669"/>
    <property type="project" value="UniProtKB-UniRule"/>
</dbReference>
<feature type="region of interest" description="Disordered" evidence="12">
    <location>
        <begin position="494"/>
        <end position="515"/>
    </location>
</feature>
<dbReference type="PROSITE" id="PS51710">
    <property type="entry name" value="G_OBG"/>
    <property type="match status" value="1"/>
</dbReference>
<evidence type="ECO:0000256" key="5">
    <source>
        <dbReference type="ARBA" id="ARBA00022763"/>
    </source>
</evidence>
<dbReference type="InterPro" id="IPR031167">
    <property type="entry name" value="G_OBG"/>
</dbReference>
<organism evidence="14 16">
    <name type="scientific">Didymodactylos carnosus</name>
    <dbReference type="NCBI Taxonomy" id="1234261"/>
    <lineage>
        <taxon>Eukaryota</taxon>
        <taxon>Metazoa</taxon>
        <taxon>Spiralia</taxon>
        <taxon>Gnathifera</taxon>
        <taxon>Rotifera</taxon>
        <taxon>Eurotatoria</taxon>
        <taxon>Bdelloidea</taxon>
        <taxon>Philodinida</taxon>
        <taxon>Philodinidae</taxon>
        <taxon>Didymodactylos</taxon>
    </lineage>
</organism>
<keyword evidence="8 10" id="KW-0234">DNA repair</keyword>
<dbReference type="GO" id="GO:0005730">
    <property type="term" value="C:nucleolus"/>
    <property type="evidence" value="ECO:0007669"/>
    <property type="project" value="UniProtKB-SubCell"/>
</dbReference>
<dbReference type="PANTHER" id="PTHR45759">
    <property type="entry name" value="NUCLEOLAR GTP-BINDING PROTEIN 1"/>
    <property type="match status" value="1"/>
</dbReference>
<comment type="catalytic activity">
    <reaction evidence="10">
        <text>Hydrolyzes single-stranded DNA or mismatched double-stranded DNA and polynucleotides, releasing free uracil.</text>
        <dbReference type="EC" id="3.2.2.27"/>
    </reaction>
</comment>
<comment type="caution">
    <text evidence="14">The sequence shown here is derived from an EMBL/GenBank/DDBJ whole genome shotgun (WGS) entry which is preliminary data.</text>
</comment>
<dbReference type="OrthoDB" id="415015at2759"/>
<dbReference type="Gene3D" id="3.40.50.300">
    <property type="entry name" value="P-loop containing nucleotide triphosphate hydrolases"/>
    <property type="match status" value="1"/>
</dbReference>
<dbReference type="Pfam" id="PF08155">
    <property type="entry name" value="NOGCT"/>
    <property type="match status" value="1"/>
</dbReference>
<dbReference type="Pfam" id="PF06858">
    <property type="entry name" value="NOG1"/>
    <property type="match status" value="1"/>
</dbReference>
<evidence type="ECO:0000256" key="11">
    <source>
        <dbReference type="PROSITE-ProRule" id="PRU10072"/>
    </source>
</evidence>
<keyword evidence="16" id="KW-1185">Reference proteome</keyword>
<dbReference type="PROSITE" id="PS00130">
    <property type="entry name" value="U_DNA_GLYCOSYLASE"/>
    <property type="match status" value="1"/>
</dbReference>
<dbReference type="InterPro" id="IPR012973">
    <property type="entry name" value="NOG_C"/>
</dbReference>
<dbReference type="EMBL" id="CAJNOQ010001302">
    <property type="protein sequence ID" value="CAF0884909.1"/>
    <property type="molecule type" value="Genomic_DNA"/>
</dbReference>
<dbReference type="Pfam" id="PF17835">
    <property type="entry name" value="NOG1_N"/>
    <property type="match status" value="1"/>
</dbReference>